<keyword evidence="11" id="KW-1185">Reference proteome</keyword>
<feature type="region of interest" description="Disordered" evidence="8">
    <location>
        <begin position="469"/>
        <end position="536"/>
    </location>
</feature>
<evidence type="ECO:0000313" key="11">
    <source>
        <dbReference type="Proteomes" id="UP000241818"/>
    </source>
</evidence>
<feature type="transmembrane region" description="Helical" evidence="9">
    <location>
        <begin position="260"/>
        <end position="279"/>
    </location>
</feature>
<dbReference type="EMBL" id="KZ679009">
    <property type="protein sequence ID" value="PSS21864.1"/>
    <property type="molecule type" value="Genomic_DNA"/>
</dbReference>
<dbReference type="AlphaFoldDB" id="A0A2T3B528"/>
<dbReference type="PANTHER" id="PTHR12174:SF23">
    <property type="entry name" value="MINOR HISTOCOMPATIBILITY ANTIGEN H13"/>
    <property type="match status" value="1"/>
</dbReference>
<dbReference type="GO" id="GO:0098553">
    <property type="term" value="C:lumenal side of endoplasmic reticulum membrane"/>
    <property type="evidence" value="ECO:0007669"/>
    <property type="project" value="TreeGrafter"/>
</dbReference>
<accession>A0A2T3B528</accession>
<dbReference type="Proteomes" id="UP000241818">
    <property type="component" value="Unassembled WGS sequence"/>
</dbReference>
<feature type="compositionally biased region" description="Basic and acidic residues" evidence="8">
    <location>
        <begin position="505"/>
        <end position="527"/>
    </location>
</feature>
<dbReference type="PANTHER" id="PTHR12174">
    <property type="entry name" value="SIGNAL PEPTIDE PEPTIDASE"/>
    <property type="match status" value="1"/>
</dbReference>
<reference evidence="10 11" key="1">
    <citation type="journal article" date="2018" name="New Phytol.">
        <title>Comparative genomics and transcriptomics depict ericoid mycorrhizal fungi as versatile saprotrophs and plant mutualists.</title>
        <authorList>
            <person name="Martino E."/>
            <person name="Morin E."/>
            <person name="Grelet G.A."/>
            <person name="Kuo A."/>
            <person name="Kohler A."/>
            <person name="Daghino S."/>
            <person name="Barry K.W."/>
            <person name="Cichocki N."/>
            <person name="Clum A."/>
            <person name="Dockter R.B."/>
            <person name="Hainaut M."/>
            <person name="Kuo R.C."/>
            <person name="LaButti K."/>
            <person name="Lindahl B.D."/>
            <person name="Lindquist E.A."/>
            <person name="Lipzen A."/>
            <person name="Khouja H.R."/>
            <person name="Magnuson J."/>
            <person name="Murat C."/>
            <person name="Ohm R.A."/>
            <person name="Singer S.W."/>
            <person name="Spatafora J.W."/>
            <person name="Wang M."/>
            <person name="Veneault-Fourrey C."/>
            <person name="Henrissat B."/>
            <person name="Grigoriev I.V."/>
            <person name="Martin F.M."/>
            <person name="Perotto S."/>
        </authorList>
    </citation>
    <scope>NUCLEOTIDE SEQUENCE [LARGE SCALE GENOMIC DNA]</scope>
    <source>
        <strain evidence="10 11">ATCC 22711</strain>
    </source>
</reference>
<comment type="subcellular location">
    <subcellularLocation>
        <location evidence="1">Endoplasmic reticulum membrane</location>
        <topology evidence="1">Multi-pass membrane protein</topology>
    </subcellularLocation>
</comment>
<feature type="compositionally biased region" description="Polar residues" evidence="8">
    <location>
        <begin position="492"/>
        <end position="504"/>
    </location>
</feature>
<keyword evidence="3 9" id="KW-0812">Transmembrane</keyword>
<dbReference type="GO" id="GO:0033619">
    <property type="term" value="P:membrane protein proteolysis"/>
    <property type="evidence" value="ECO:0007669"/>
    <property type="project" value="TreeGrafter"/>
</dbReference>
<feature type="transmembrane region" description="Helical" evidence="9">
    <location>
        <begin position="33"/>
        <end position="53"/>
    </location>
</feature>
<evidence type="ECO:0000256" key="9">
    <source>
        <dbReference type="SAM" id="Phobius"/>
    </source>
</evidence>
<keyword evidence="4" id="KW-0378">Hydrolase</keyword>
<keyword evidence="5" id="KW-0256">Endoplasmic reticulum</keyword>
<evidence type="ECO:0000256" key="6">
    <source>
        <dbReference type="ARBA" id="ARBA00022989"/>
    </source>
</evidence>
<evidence type="ECO:0000256" key="4">
    <source>
        <dbReference type="ARBA" id="ARBA00022801"/>
    </source>
</evidence>
<keyword evidence="7 9" id="KW-0472">Membrane</keyword>
<dbReference type="OrthoDB" id="29661at2759"/>
<feature type="transmembrane region" description="Helical" evidence="9">
    <location>
        <begin position="438"/>
        <end position="456"/>
    </location>
</feature>
<sequence length="553" mass="61559">MDWIMDLDGDSPVLQFIGKYAYKIYAERDTIKMHIHLILAALFPIYIGSHASLRRPPSAALPEQSKSEDDDDDDEIEVEPTVEGLRPSDAIMFPALAGCTLGGLYLLIKWLNDPALLNKVLGYYFSLIGVFGVGKLAADCLNVATTFVFPSVWSSRGTVYHIDPLLSQQVTGQVKQARVQLHRSFTDKSNPFPGFLSSIQFPESVKKQLWALRALLKKHWIFRGYLHGAFNYKTKLQINDVMGFILGIVAIVLYNTSGKAWWLTNIISFGFCYGTLQLLSPITFWTGSMVLVGLFIYDIVMVFYTPLMLTVATSLDVPIKLVFPGPKRISMLGLGDVVIPGIMMALALRFDLYLHYLSKQTKPASGDSSSTIKATYLEAFGKWGERFWTSGAKNAVEETVADGSRFPKVYFKASLVGYTLGMLASLIVLHVFKHAQPALLYLVPGVLISLWGTALVRRELGLMWGYTEEGSLDDDEEGPDGKKRREKGGGSASNENADAVTPTTTKEKDQTKERASKERKAEEEHSQHVFLFSLSTPKRKTRLPKLAKISQQS</sequence>
<dbReference type="FunCoup" id="A0A2T3B528">
    <property type="interactions" value="15"/>
</dbReference>
<dbReference type="STRING" id="857342.A0A2T3B528"/>
<dbReference type="GO" id="GO:0098554">
    <property type="term" value="C:cytoplasmic side of endoplasmic reticulum membrane"/>
    <property type="evidence" value="ECO:0007669"/>
    <property type="project" value="TreeGrafter"/>
</dbReference>
<evidence type="ECO:0000313" key="10">
    <source>
        <dbReference type="EMBL" id="PSS21864.1"/>
    </source>
</evidence>
<dbReference type="InterPro" id="IPR006639">
    <property type="entry name" value="Preselin/SPP"/>
</dbReference>
<evidence type="ECO:0000256" key="7">
    <source>
        <dbReference type="ARBA" id="ARBA00023136"/>
    </source>
</evidence>
<dbReference type="Pfam" id="PF04258">
    <property type="entry name" value="Peptidase_A22B"/>
    <property type="match status" value="1"/>
</dbReference>
<protein>
    <recommendedName>
        <fullName evidence="12">Signal peptide peptidase</fullName>
    </recommendedName>
</protein>
<evidence type="ECO:0000256" key="8">
    <source>
        <dbReference type="SAM" id="MobiDB-lite"/>
    </source>
</evidence>
<dbReference type="GeneID" id="36574541"/>
<dbReference type="GO" id="GO:0042500">
    <property type="term" value="F:aspartic endopeptidase activity, intramembrane cleaving"/>
    <property type="evidence" value="ECO:0007669"/>
    <property type="project" value="InterPro"/>
</dbReference>
<evidence type="ECO:0000256" key="2">
    <source>
        <dbReference type="ARBA" id="ARBA00006859"/>
    </source>
</evidence>
<dbReference type="InterPro" id="IPR007369">
    <property type="entry name" value="Peptidase_A22B_SPP"/>
</dbReference>
<feature type="transmembrane region" description="Helical" evidence="9">
    <location>
        <begin position="329"/>
        <end position="350"/>
    </location>
</feature>
<evidence type="ECO:0000256" key="3">
    <source>
        <dbReference type="ARBA" id="ARBA00022692"/>
    </source>
</evidence>
<feature type="region of interest" description="Disordered" evidence="8">
    <location>
        <begin position="57"/>
        <end position="76"/>
    </location>
</feature>
<feature type="transmembrane region" description="Helical" evidence="9">
    <location>
        <begin position="291"/>
        <end position="309"/>
    </location>
</feature>
<dbReference type="RefSeq" id="XP_024722019.1">
    <property type="nucleotide sequence ID" value="XM_024866460.1"/>
</dbReference>
<gene>
    <name evidence="10" type="ORF">M430DRAFT_33940</name>
</gene>
<evidence type="ECO:0008006" key="12">
    <source>
        <dbReference type="Google" id="ProtNLM"/>
    </source>
</evidence>
<evidence type="ECO:0000256" key="1">
    <source>
        <dbReference type="ARBA" id="ARBA00004477"/>
    </source>
</evidence>
<dbReference type="InParanoid" id="A0A2T3B528"/>
<evidence type="ECO:0000256" key="5">
    <source>
        <dbReference type="ARBA" id="ARBA00022824"/>
    </source>
</evidence>
<comment type="similarity">
    <text evidence="2">Belongs to the peptidase A22B family.</text>
</comment>
<keyword evidence="6 9" id="KW-1133">Transmembrane helix</keyword>
<feature type="transmembrane region" description="Helical" evidence="9">
    <location>
        <begin position="415"/>
        <end position="432"/>
    </location>
</feature>
<organism evidence="10 11">
    <name type="scientific">Amorphotheca resinae ATCC 22711</name>
    <dbReference type="NCBI Taxonomy" id="857342"/>
    <lineage>
        <taxon>Eukaryota</taxon>
        <taxon>Fungi</taxon>
        <taxon>Dikarya</taxon>
        <taxon>Ascomycota</taxon>
        <taxon>Pezizomycotina</taxon>
        <taxon>Leotiomycetes</taxon>
        <taxon>Helotiales</taxon>
        <taxon>Amorphothecaceae</taxon>
        <taxon>Amorphotheca</taxon>
    </lineage>
</organism>
<proteinExistence type="inferred from homology"/>
<feature type="transmembrane region" description="Helical" evidence="9">
    <location>
        <begin position="236"/>
        <end position="254"/>
    </location>
</feature>
<dbReference type="SMART" id="SM00730">
    <property type="entry name" value="PSN"/>
    <property type="match status" value="1"/>
</dbReference>
<name>A0A2T3B528_AMORE</name>
<feature type="transmembrane region" description="Helical" evidence="9">
    <location>
        <begin position="90"/>
        <end position="108"/>
    </location>
</feature>
<dbReference type="GO" id="GO:0006465">
    <property type="term" value="P:signal peptide processing"/>
    <property type="evidence" value="ECO:0007669"/>
    <property type="project" value="TreeGrafter"/>
</dbReference>